<feature type="compositionally biased region" description="Basic and acidic residues" evidence="1">
    <location>
        <begin position="10"/>
        <end position="29"/>
    </location>
</feature>
<evidence type="ECO:0000256" key="1">
    <source>
        <dbReference type="SAM" id="MobiDB-lite"/>
    </source>
</evidence>
<comment type="caution">
    <text evidence="3">The sequence shown here is derived from an EMBL/GenBank/DDBJ whole genome shotgun (WGS) entry which is preliminary data.</text>
</comment>
<dbReference type="SUPFAM" id="SSF46565">
    <property type="entry name" value="Chaperone J-domain"/>
    <property type="match status" value="1"/>
</dbReference>
<accession>A0ABV6ZY50</accession>
<dbReference type="SMART" id="SM00271">
    <property type="entry name" value="DnaJ"/>
    <property type="match status" value="1"/>
</dbReference>
<gene>
    <name evidence="3" type="ORF">ACFOOR_09400</name>
</gene>
<dbReference type="Pfam" id="PF00226">
    <property type="entry name" value="DnaJ"/>
    <property type="match status" value="1"/>
</dbReference>
<sequence>MHGTYKYRPRFRDIRIKPPKDKPEPEDRVCEWPGCLSRGDSRAPKGPDRLDDYHWFCQHHAGQYNKSWNFFAGMSEGEMKAFNKSAHYGHRPTWNFRGNTGAHAKSARASADFSKGFDDMLGLFGHRPANDRRNDEAPRRRFGRLQEMALETMNLTGDETKGAVKKRYAELVKRYHPDANGGDRSSEEQLGRVIHAYQILKSAGMA</sequence>
<evidence type="ECO:0000259" key="2">
    <source>
        <dbReference type="PROSITE" id="PS50076"/>
    </source>
</evidence>
<name>A0ABV6ZY50_9PROT</name>
<keyword evidence="4" id="KW-1185">Reference proteome</keyword>
<feature type="domain" description="J" evidence="2">
    <location>
        <begin position="148"/>
        <end position="205"/>
    </location>
</feature>
<dbReference type="PRINTS" id="PR00625">
    <property type="entry name" value="JDOMAIN"/>
</dbReference>
<feature type="region of interest" description="Disordered" evidence="1">
    <location>
        <begin position="1"/>
        <end position="29"/>
    </location>
</feature>
<dbReference type="InterPro" id="IPR036869">
    <property type="entry name" value="J_dom_sf"/>
</dbReference>
<organism evidence="3 4">
    <name type="scientific">Hyphobacterium vulgare</name>
    <dbReference type="NCBI Taxonomy" id="1736751"/>
    <lineage>
        <taxon>Bacteria</taxon>
        <taxon>Pseudomonadati</taxon>
        <taxon>Pseudomonadota</taxon>
        <taxon>Alphaproteobacteria</taxon>
        <taxon>Maricaulales</taxon>
        <taxon>Maricaulaceae</taxon>
        <taxon>Hyphobacterium</taxon>
    </lineage>
</organism>
<proteinExistence type="predicted"/>
<dbReference type="RefSeq" id="WP_343165704.1">
    <property type="nucleotide sequence ID" value="NZ_JBHRSV010000017.1"/>
</dbReference>
<protein>
    <submittedName>
        <fullName evidence="3">J domain-containing protein</fullName>
    </submittedName>
</protein>
<dbReference type="PROSITE" id="PS50076">
    <property type="entry name" value="DNAJ_2"/>
    <property type="match status" value="1"/>
</dbReference>
<dbReference type="CDD" id="cd06257">
    <property type="entry name" value="DnaJ"/>
    <property type="match status" value="1"/>
</dbReference>
<dbReference type="Proteomes" id="UP001595379">
    <property type="component" value="Unassembled WGS sequence"/>
</dbReference>
<dbReference type="Gene3D" id="1.10.287.110">
    <property type="entry name" value="DnaJ domain"/>
    <property type="match status" value="1"/>
</dbReference>
<dbReference type="EMBL" id="JBHRSV010000017">
    <property type="protein sequence ID" value="MFC2926321.1"/>
    <property type="molecule type" value="Genomic_DNA"/>
</dbReference>
<reference evidence="4" key="1">
    <citation type="journal article" date="2019" name="Int. J. Syst. Evol. Microbiol.">
        <title>The Global Catalogue of Microorganisms (GCM) 10K type strain sequencing project: providing services to taxonomists for standard genome sequencing and annotation.</title>
        <authorList>
            <consortium name="The Broad Institute Genomics Platform"/>
            <consortium name="The Broad Institute Genome Sequencing Center for Infectious Disease"/>
            <person name="Wu L."/>
            <person name="Ma J."/>
        </authorList>
    </citation>
    <scope>NUCLEOTIDE SEQUENCE [LARGE SCALE GENOMIC DNA]</scope>
    <source>
        <strain evidence="4">KCTC 52487</strain>
    </source>
</reference>
<evidence type="ECO:0000313" key="4">
    <source>
        <dbReference type="Proteomes" id="UP001595379"/>
    </source>
</evidence>
<evidence type="ECO:0000313" key="3">
    <source>
        <dbReference type="EMBL" id="MFC2926321.1"/>
    </source>
</evidence>
<dbReference type="InterPro" id="IPR001623">
    <property type="entry name" value="DnaJ_domain"/>
</dbReference>